<keyword evidence="3 6" id="KW-0489">Methyltransferase</keyword>
<reference evidence="10" key="2">
    <citation type="journal article" date="2010" name="Stand. Genomic Sci.">
        <title>Complete genome sequence of Thermaerobacter marianensis type strain (7p75aT).</title>
        <authorList>
            <person name="Han C."/>
            <person name="Gu W."/>
            <person name="Zhang X."/>
            <person name="Lapidus A."/>
            <person name="Nolan M."/>
            <person name="Copeland A."/>
            <person name="Lucas S."/>
            <person name="Glavina Del Rio T."/>
            <person name="Tice H."/>
            <person name="Cheng J."/>
            <person name="Tapia R."/>
            <person name="Goodwin L."/>
            <person name="Pitluck S."/>
            <person name="Pagani I."/>
            <person name="Ivanova N."/>
            <person name="Mavromatis K."/>
            <person name="Mikhailova N."/>
            <person name="Pati A."/>
            <person name="Chen A."/>
            <person name="Palaniappan K."/>
            <person name="Land M."/>
            <person name="Hauser L."/>
            <person name="Chang Y."/>
            <person name="Jeffries C."/>
            <person name="Schneider S."/>
            <person name="Rohde M."/>
            <person name="Goker M."/>
            <person name="Pukall R."/>
            <person name="Woyke T."/>
            <person name="Bristow J."/>
            <person name="Eisen J."/>
            <person name="Markowitz V."/>
            <person name="Hugenholtz P."/>
            <person name="Kyrpides N."/>
            <person name="Klenk H."/>
            <person name="Detter J."/>
        </authorList>
    </citation>
    <scope>NUCLEOTIDE SEQUENCE [LARGE SCALE GENOMIC DNA]</scope>
    <source>
        <strain evidence="10">ATCC 700841 / DSM 12885 / JCM 10246 / 7p75a</strain>
    </source>
</reference>
<feature type="region of interest" description="Disordered" evidence="7">
    <location>
        <begin position="1"/>
        <end position="55"/>
    </location>
</feature>
<comment type="subcellular location">
    <subcellularLocation>
        <location evidence="6">Cytoplasm</location>
    </subcellularLocation>
</comment>
<dbReference type="EC" id="2.1.1.198" evidence="6"/>
<dbReference type="KEGG" id="tmr:Tmar_0081"/>
<keyword evidence="5 6" id="KW-0949">S-adenosyl-L-methionine</keyword>
<evidence type="ECO:0000256" key="1">
    <source>
        <dbReference type="ARBA" id="ARBA00022490"/>
    </source>
</evidence>
<evidence type="ECO:0000256" key="2">
    <source>
        <dbReference type="ARBA" id="ARBA00022552"/>
    </source>
</evidence>
<dbReference type="InterPro" id="IPR014776">
    <property type="entry name" value="4pyrrole_Mease_sub2"/>
</dbReference>
<evidence type="ECO:0000313" key="9">
    <source>
        <dbReference type="EMBL" id="ADU50206.1"/>
    </source>
</evidence>
<feature type="compositionally biased region" description="Low complexity" evidence="7">
    <location>
        <begin position="362"/>
        <end position="379"/>
    </location>
</feature>
<protein>
    <recommendedName>
        <fullName evidence="6">Ribosomal RNA small subunit methyltransferase I</fullName>
        <ecNumber evidence="6">2.1.1.198</ecNumber>
    </recommendedName>
    <alternativeName>
        <fullName evidence="6">16S rRNA 2'-O-ribose C1402 methyltransferase</fullName>
    </alternativeName>
    <alternativeName>
        <fullName evidence="6">rRNA (cytidine-2'-O-)-methyltransferase RsmI</fullName>
    </alternativeName>
</protein>
<dbReference type="GO" id="GO:0005737">
    <property type="term" value="C:cytoplasm"/>
    <property type="evidence" value="ECO:0007669"/>
    <property type="project" value="UniProtKB-SubCell"/>
</dbReference>
<dbReference type="RefSeq" id="WP_013494512.1">
    <property type="nucleotide sequence ID" value="NC_014831.1"/>
</dbReference>
<dbReference type="EMBL" id="CP002344">
    <property type="protein sequence ID" value="ADU50206.1"/>
    <property type="molecule type" value="Genomic_DNA"/>
</dbReference>
<dbReference type="InterPro" id="IPR014777">
    <property type="entry name" value="4pyrrole_Mease_sub1"/>
</dbReference>
<dbReference type="NCBIfam" id="TIGR00096">
    <property type="entry name" value="16S rRNA (cytidine(1402)-2'-O)-methyltransferase"/>
    <property type="match status" value="1"/>
</dbReference>
<keyword evidence="2 6" id="KW-0698">rRNA processing</keyword>
<evidence type="ECO:0000256" key="7">
    <source>
        <dbReference type="SAM" id="MobiDB-lite"/>
    </source>
</evidence>
<reference evidence="9 10" key="1">
    <citation type="journal article" date="2010" name="Stand. Genomic Sci.">
        <title>Complete genome sequence of Thermaerobacter marianensis type strain (7p75a).</title>
        <authorList>
            <person name="Han C."/>
            <person name="Gu W."/>
            <person name="Zhang X."/>
            <person name="Lapidus A."/>
            <person name="Nolan M."/>
            <person name="Copeland A."/>
            <person name="Lucas S."/>
            <person name="Del Rio T.G."/>
            <person name="Tice H."/>
            <person name="Cheng J.F."/>
            <person name="Tapia R."/>
            <person name="Goodwin L."/>
            <person name="Pitluck S."/>
            <person name="Pagani I."/>
            <person name="Ivanova N."/>
            <person name="Mavromatis K."/>
            <person name="Mikhailova N."/>
            <person name="Pati A."/>
            <person name="Chen A."/>
            <person name="Palaniappan K."/>
            <person name="Land M."/>
            <person name="Hauser L."/>
            <person name="Chang Y.J."/>
            <person name="Jeffries C.D."/>
            <person name="Schneider S."/>
            <person name="Rohde M."/>
            <person name="Goker M."/>
            <person name="Pukall R."/>
            <person name="Woyke T."/>
            <person name="Bristow J."/>
            <person name="Eisen J.A."/>
            <person name="Markowitz V."/>
            <person name="Hugenholtz P."/>
            <person name="Kyrpides N.C."/>
            <person name="Klenk H.P."/>
            <person name="Detter J.C."/>
        </authorList>
    </citation>
    <scope>NUCLEOTIDE SEQUENCE [LARGE SCALE GENOMIC DNA]</scope>
    <source>
        <strain evidence="10">ATCC 700841 / DSM 12885 / JCM 10246 / 7p75a</strain>
    </source>
</reference>
<dbReference type="eggNOG" id="COG0313">
    <property type="taxonomic scope" value="Bacteria"/>
</dbReference>
<sequence>MKANSGGRPGAGEGAGAPEPVTPAPAGPPRPKRRQAAYEHIAQGGPGGTHATVPEARGDAVPEARTAGGEPAADRGGWIRPGTLYVCATPIGNLGDVTFRLLEVLRRADRVLAEDTRRARRLLAAYGIAARVVSCHEYNEVERAEEVAGWLAREEVVALLTDAGTPGVADPGARLVARIAAAGWPVVPVPGPSAALAALSVAGIPAARVLFEGFLPRAAARRRQRMASWRAWEGAVVFFEAPHRLHKVLADLLDLLPDGYLVVARELTKQHEEIRRGLVARLVPELLRVAPRGEYTLVLAPPAAPRPALDGEEPGVAAAPRPSPEADAAGSVPVSEAAVTGVALPGVQRPAATTGGRLGEDAPGPRNGHGARRAGGAMPSDQALAAAIATEVAAGLAPSEAARRVARRYGVSRNRAYRAYLNHAGNAEARD</sequence>
<dbReference type="Gene3D" id="3.40.1010.10">
    <property type="entry name" value="Cobalt-precorrin-4 Transmethylase, Domain 1"/>
    <property type="match status" value="1"/>
</dbReference>
<feature type="compositionally biased region" description="Pro residues" evidence="7">
    <location>
        <begin position="20"/>
        <end position="29"/>
    </location>
</feature>
<feature type="region of interest" description="Disordered" evidence="7">
    <location>
        <begin position="303"/>
        <end position="379"/>
    </location>
</feature>
<dbReference type="Pfam" id="PF00590">
    <property type="entry name" value="TP_methylase"/>
    <property type="match status" value="1"/>
</dbReference>
<dbReference type="HOGENOM" id="CLU_052175_0_0_9"/>
<keyword evidence="10" id="KW-1185">Reference proteome</keyword>
<keyword evidence="1 6" id="KW-0963">Cytoplasm</keyword>
<dbReference type="SUPFAM" id="SSF53790">
    <property type="entry name" value="Tetrapyrrole methylase"/>
    <property type="match status" value="1"/>
</dbReference>
<name>E6SL04_THEM7</name>
<accession>E6SL04</accession>
<dbReference type="InterPro" id="IPR008189">
    <property type="entry name" value="rRNA_ssu_MeTfrase_I"/>
</dbReference>
<evidence type="ECO:0000256" key="5">
    <source>
        <dbReference type="ARBA" id="ARBA00022691"/>
    </source>
</evidence>
<comment type="similarity">
    <text evidence="6">Belongs to the methyltransferase superfamily. RsmI family.</text>
</comment>
<dbReference type="InterPro" id="IPR035996">
    <property type="entry name" value="4pyrrol_Methylase_sf"/>
</dbReference>
<dbReference type="PANTHER" id="PTHR46111:SF1">
    <property type="entry name" value="RIBOSOMAL RNA SMALL SUBUNIT METHYLTRANSFERASE I"/>
    <property type="match status" value="1"/>
</dbReference>
<dbReference type="Gene3D" id="3.30.950.10">
    <property type="entry name" value="Methyltransferase, Cobalt-precorrin-4 Transmethylase, Domain 2"/>
    <property type="match status" value="1"/>
</dbReference>
<evidence type="ECO:0000313" key="10">
    <source>
        <dbReference type="Proteomes" id="UP000008915"/>
    </source>
</evidence>
<comment type="function">
    <text evidence="6">Catalyzes the 2'-O-methylation of the ribose of cytidine 1402 (C1402) in 16S rRNA.</text>
</comment>
<proteinExistence type="inferred from homology"/>
<evidence type="ECO:0000256" key="4">
    <source>
        <dbReference type="ARBA" id="ARBA00022679"/>
    </source>
</evidence>
<dbReference type="GO" id="GO:0070677">
    <property type="term" value="F:rRNA (cytosine-2'-O-)-methyltransferase activity"/>
    <property type="evidence" value="ECO:0007669"/>
    <property type="project" value="UniProtKB-UniRule"/>
</dbReference>
<evidence type="ECO:0000256" key="6">
    <source>
        <dbReference type="HAMAP-Rule" id="MF_01877"/>
    </source>
</evidence>
<dbReference type="InterPro" id="IPR000878">
    <property type="entry name" value="4pyrrol_Mease"/>
</dbReference>
<evidence type="ECO:0000259" key="8">
    <source>
        <dbReference type="Pfam" id="PF00590"/>
    </source>
</evidence>
<keyword evidence="4 6" id="KW-0808">Transferase</keyword>
<dbReference type="AlphaFoldDB" id="E6SL04"/>
<dbReference type="HAMAP" id="MF_01877">
    <property type="entry name" value="16SrRNA_methyltr_I"/>
    <property type="match status" value="1"/>
</dbReference>
<dbReference type="Proteomes" id="UP000008915">
    <property type="component" value="Chromosome"/>
</dbReference>
<comment type="catalytic activity">
    <reaction evidence="6">
        <text>cytidine(1402) in 16S rRNA + S-adenosyl-L-methionine = 2'-O-methylcytidine(1402) in 16S rRNA + S-adenosyl-L-homocysteine + H(+)</text>
        <dbReference type="Rhea" id="RHEA:42924"/>
        <dbReference type="Rhea" id="RHEA-COMP:10285"/>
        <dbReference type="Rhea" id="RHEA-COMP:10286"/>
        <dbReference type="ChEBI" id="CHEBI:15378"/>
        <dbReference type="ChEBI" id="CHEBI:57856"/>
        <dbReference type="ChEBI" id="CHEBI:59789"/>
        <dbReference type="ChEBI" id="CHEBI:74495"/>
        <dbReference type="ChEBI" id="CHEBI:82748"/>
        <dbReference type="EC" id="2.1.1.198"/>
    </reaction>
</comment>
<dbReference type="CDD" id="cd11648">
    <property type="entry name" value="RsmI"/>
    <property type="match status" value="1"/>
</dbReference>
<feature type="domain" description="Tetrapyrrole methylase" evidence="8">
    <location>
        <begin position="83"/>
        <end position="282"/>
    </location>
</feature>
<organism evidence="9 10">
    <name type="scientific">Thermaerobacter marianensis (strain ATCC 700841 / DSM 12885 / JCM 10246 / 7p75a)</name>
    <dbReference type="NCBI Taxonomy" id="644966"/>
    <lineage>
        <taxon>Bacteria</taxon>
        <taxon>Bacillati</taxon>
        <taxon>Bacillota</taxon>
        <taxon>Clostridia</taxon>
        <taxon>Eubacteriales</taxon>
        <taxon>Clostridiales Family XVII. Incertae Sedis</taxon>
        <taxon>Thermaerobacter</taxon>
    </lineage>
</organism>
<dbReference type="OrthoDB" id="9809084at2"/>
<dbReference type="STRING" id="644966.Tmar_0081"/>
<gene>
    <name evidence="6" type="primary">rsmI</name>
    <name evidence="9" type="ordered locus">Tmar_0081</name>
</gene>
<evidence type="ECO:0000256" key="3">
    <source>
        <dbReference type="ARBA" id="ARBA00022603"/>
    </source>
</evidence>
<dbReference type="PANTHER" id="PTHR46111">
    <property type="entry name" value="RIBOSOMAL RNA SMALL SUBUNIT METHYLTRANSFERASE I"/>
    <property type="match status" value="1"/>
</dbReference>